<keyword evidence="6 7" id="KW-0648">Protein biosynthesis</keyword>
<evidence type="ECO:0000256" key="9">
    <source>
        <dbReference type="RuleBase" id="RU004389"/>
    </source>
</evidence>
<dbReference type="NCBIfam" id="TIGR00038">
    <property type="entry name" value="efp"/>
    <property type="match status" value="1"/>
</dbReference>
<evidence type="ECO:0000259" key="10">
    <source>
        <dbReference type="SMART" id="SM00841"/>
    </source>
</evidence>
<evidence type="ECO:0000313" key="12">
    <source>
        <dbReference type="EMBL" id="PIV00912.1"/>
    </source>
</evidence>
<evidence type="ECO:0000256" key="1">
    <source>
        <dbReference type="ARBA" id="ARBA00004496"/>
    </source>
</evidence>
<gene>
    <name evidence="7 12" type="primary">efp</name>
    <name evidence="12" type="ORF">COS54_01995</name>
</gene>
<comment type="subcellular location">
    <subcellularLocation>
        <location evidence="1 7">Cytoplasm</location>
    </subcellularLocation>
</comment>
<dbReference type="Gene3D" id="2.40.50.140">
    <property type="entry name" value="Nucleic acid-binding proteins"/>
    <property type="match status" value="2"/>
</dbReference>
<proteinExistence type="inferred from homology"/>
<keyword evidence="4 7" id="KW-0963">Cytoplasm</keyword>
<reference evidence="13" key="1">
    <citation type="submission" date="2017-09" db="EMBL/GenBank/DDBJ databases">
        <title>Depth-based differentiation of microbial function through sediment-hosted aquifers and enrichment of novel symbionts in the deep terrestrial subsurface.</title>
        <authorList>
            <person name="Probst A.J."/>
            <person name="Ladd B."/>
            <person name="Jarett J.K."/>
            <person name="Geller-Mcgrath D.E."/>
            <person name="Sieber C.M.K."/>
            <person name="Emerson J.B."/>
            <person name="Anantharaman K."/>
            <person name="Thomas B.C."/>
            <person name="Malmstrom R."/>
            <person name="Stieglmeier M."/>
            <person name="Klingl A."/>
            <person name="Woyke T."/>
            <person name="Ryan C.M."/>
            <person name="Banfield J.F."/>
        </authorList>
    </citation>
    <scope>NUCLEOTIDE SEQUENCE [LARGE SCALE GENOMIC DNA]</scope>
</reference>
<dbReference type="GO" id="GO:0043043">
    <property type="term" value="P:peptide biosynthetic process"/>
    <property type="evidence" value="ECO:0007669"/>
    <property type="project" value="InterPro"/>
</dbReference>
<dbReference type="HAMAP" id="MF_00141">
    <property type="entry name" value="EF_P"/>
    <property type="match status" value="1"/>
</dbReference>
<dbReference type="NCBIfam" id="NF001810">
    <property type="entry name" value="PRK00529.1"/>
    <property type="match status" value="1"/>
</dbReference>
<evidence type="ECO:0000256" key="5">
    <source>
        <dbReference type="ARBA" id="ARBA00022768"/>
    </source>
</evidence>
<dbReference type="SUPFAM" id="SSF50249">
    <property type="entry name" value="Nucleic acid-binding proteins"/>
    <property type="match status" value="2"/>
</dbReference>
<dbReference type="InterPro" id="IPR015365">
    <property type="entry name" value="Elong-fact-P_C"/>
</dbReference>
<sequence>MTTISTSDLKKGICIMFRDAPCLVVDKTFVSPGKGSAFFRTKLKNLKTGNVVDFTFKSGEKLEEAPVEVKELQYLYREGDNLVFINPRSYEQLTLPMEMVSGFFPLMKEGNNYQVFVLDNQAVAMRPPLKVFLKVIHAEAGVRGNTVSGATKEVEVETGYKVLVPLFIKEGDNISINVESGQYVERV</sequence>
<dbReference type="Pfam" id="PF09285">
    <property type="entry name" value="Elong-fact-P_C"/>
    <property type="match status" value="1"/>
</dbReference>
<dbReference type="InterPro" id="IPR020599">
    <property type="entry name" value="Transl_elong_fac_P/YeiP"/>
</dbReference>
<dbReference type="SMART" id="SM01185">
    <property type="entry name" value="EFP"/>
    <property type="match status" value="1"/>
</dbReference>
<dbReference type="Pfam" id="PF01132">
    <property type="entry name" value="EFP"/>
    <property type="match status" value="1"/>
</dbReference>
<organism evidence="12 13">
    <name type="scientific">Candidatus Shapirobacteria bacterium CG03_land_8_20_14_0_80_39_12</name>
    <dbReference type="NCBI Taxonomy" id="1974879"/>
    <lineage>
        <taxon>Bacteria</taxon>
        <taxon>Candidatus Shapironibacteriota</taxon>
    </lineage>
</organism>
<feature type="domain" description="Elongation factor P C-terminal" evidence="10">
    <location>
        <begin position="131"/>
        <end position="186"/>
    </location>
</feature>
<evidence type="ECO:0000259" key="11">
    <source>
        <dbReference type="SMART" id="SM01185"/>
    </source>
</evidence>
<dbReference type="Proteomes" id="UP000229631">
    <property type="component" value="Unassembled WGS sequence"/>
</dbReference>
<evidence type="ECO:0000256" key="8">
    <source>
        <dbReference type="NCBIfam" id="TIGR00038"/>
    </source>
</evidence>
<protein>
    <recommendedName>
        <fullName evidence="7 8">Elongation factor P</fullName>
        <shortName evidence="7">EF-P</shortName>
    </recommendedName>
</protein>
<dbReference type="InterPro" id="IPR014722">
    <property type="entry name" value="Rib_uL2_dom2"/>
</dbReference>
<dbReference type="GO" id="GO:0005829">
    <property type="term" value="C:cytosol"/>
    <property type="evidence" value="ECO:0007669"/>
    <property type="project" value="UniProtKB-ARBA"/>
</dbReference>
<comment type="similarity">
    <text evidence="3 7 9">Belongs to the elongation factor P family.</text>
</comment>
<dbReference type="PROSITE" id="PS01275">
    <property type="entry name" value="EFP"/>
    <property type="match status" value="1"/>
</dbReference>
<dbReference type="Pfam" id="PF08207">
    <property type="entry name" value="EFP_N"/>
    <property type="match status" value="1"/>
</dbReference>
<comment type="caution">
    <text evidence="12">The sequence shown here is derived from an EMBL/GenBank/DDBJ whole genome shotgun (WGS) entry which is preliminary data.</text>
</comment>
<dbReference type="FunFam" id="2.40.50.140:FF:000004">
    <property type="entry name" value="Elongation factor P"/>
    <property type="match status" value="1"/>
</dbReference>
<dbReference type="EMBL" id="PEVC01000038">
    <property type="protein sequence ID" value="PIV00912.1"/>
    <property type="molecule type" value="Genomic_DNA"/>
</dbReference>
<dbReference type="UniPathway" id="UPA00345"/>
<accession>A0A2M7BCS4</accession>
<dbReference type="InterPro" id="IPR008991">
    <property type="entry name" value="Translation_prot_SH3-like_sf"/>
</dbReference>
<dbReference type="InterPro" id="IPR013185">
    <property type="entry name" value="Transl_elong_KOW-like"/>
</dbReference>
<dbReference type="SUPFAM" id="SSF50104">
    <property type="entry name" value="Translation proteins SH3-like domain"/>
    <property type="match status" value="1"/>
</dbReference>
<dbReference type="InterPro" id="IPR013852">
    <property type="entry name" value="Transl_elong_P/YeiP_CS"/>
</dbReference>
<dbReference type="InterPro" id="IPR012340">
    <property type="entry name" value="NA-bd_OB-fold"/>
</dbReference>
<evidence type="ECO:0000256" key="6">
    <source>
        <dbReference type="ARBA" id="ARBA00022917"/>
    </source>
</evidence>
<name>A0A2M7BCS4_9BACT</name>
<dbReference type="InterPro" id="IPR001059">
    <property type="entry name" value="Transl_elong_P/YeiP_cen"/>
</dbReference>
<dbReference type="PANTHER" id="PTHR30053">
    <property type="entry name" value="ELONGATION FACTOR P"/>
    <property type="match status" value="1"/>
</dbReference>
<evidence type="ECO:0000313" key="13">
    <source>
        <dbReference type="Proteomes" id="UP000229631"/>
    </source>
</evidence>
<evidence type="ECO:0000256" key="7">
    <source>
        <dbReference type="HAMAP-Rule" id="MF_00141"/>
    </source>
</evidence>
<dbReference type="CDD" id="cd05794">
    <property type="entry name" value="S1_EF-P_repeat_2"/>
    <property type="match status" value="1"/>
</dbReference>
<evidence type="ECO:0000256" key="2">
    <source>
        <dbReference type="ARBA" id="ARBA00004815"/>
    </source>
</evidence>
<dbReference type="GO" id="GO:0003746">
    <property type="term" value="F:translation elongation factor activity"/>
    <property type="evidence" value="ECO:0007669"/>
    <property type="project" value="UniProtKB-UniRule"/>
</dbReference>
<dbReference type="SMART" id="SM00841">
    <property type="entry name" value="Elong-fact-P_C"/>
    <property type="match status" value="1"/>
</dbReference>
<evidence type="ECO:0000256" key="3">
    <source>
        <dbReference type="ARBA" id="ARBA00009479"/>
    </source>
</evidence>
<evidence type="ECO:0000256" key="4">
    <source>
        <dbReference type="ARBA" id="ARBA00022490"/>
    </source>
</evidence>
<dbReference type="PIRSF" id="PIRSF005901">
    <property type="entry name" value="EF-P"/>
    <property type="match status" value="1"/>
</dbReference>
<feature type="domain" description="Translation elongation factor P/YeiP central" evidence="11">
    <location>
        <begin position="69"/>
        <end position="123"/>
    </location>
</feature>
<dbReference type="PANTHER" id="PTHR30053:SF12">
    <property type="entry name" value="ELONGATION FACTOR P (EF-P) FAMILY PROTEIN"/>
    <property type="match status" value="1"/>
</dbReference>
<dbReference type="InterPro" id="IPR011768">
    <property type="entry name" value="Transl_elongation_fac_P"/>
</dbReference>
<dbReference type="AlphaFoldDB" id="A0A2M7BCS4"/>
<keyword evidence="5 7" id="KW-0251">Elongation factor</keyword>
<comment type="pathway">
    <text evidence="2 7">Protein biosynthesis; polypeptide chain elongation.</text>
</comment>
<dbReference type="Gene3D" id="2.30.30.30">
    <property type="match status" value="1"/>
</dbReference>
<dbReference type="FunFam" id="2.30.30.30:FF:000003">
    <property type="entry name" value="Elongation factor P"/>
    <property type="match status" value="1"/>
</dbReference>
<comment type="function">
    <text evidence="7">Involved in peptide bond synthesis. Stimulates efficient translation and peptide-bond synthesis on native or reconstituted 70S ribosomes in vitro. Probably functions indirectly by altering the affinity of the ribosome for aminoacyl-tRNA, thus increasing their reactivity as acceptors for peptidyl transferase.</text>
</comment>